<evidence type="ECO:0000256" key="2">
    <source>
        <dbReference type="ARBA" id="ARBA00010617"/>
    </source>
</evidence>
<dbReference type="InterPro" id="IPR002401">
    <property type="entry name" value="Cyt_P450_E_grp-I"/>
</dbReference>
<dbReference type="InterPro" id="IPR050121">
    <property type="entry name" value="Cytochrome_P450_monoxygenase"/>
</dbReference>
<comment type="cofactor">
    <cofactor evidence="1 8">
        <name>heme</name>
        <dbReference type="ChEBI" id="CHEBI:30413"/>
    </cofactor>
</comment>
<evidence type="ECO:0000256" key="7">
    <source>
        <dbReference type="ARBA" id="ARBA00023033"/>
    </source>
</evidence>
<feature type="binding site" description="axial binding residue" evidence="8">
    <location>
        <position position="448"/>
    </location>
    <ligand>
        <name>heme</name>
        <dbReference type="ChEBI" id="CHEBI:30413"/>
    </ligand>
    <ligandPart>
        <name>Fe</name>
        <dbReference type="ChEBI" id="CHEBI:18248"/>
    </ligandPart>
</feature>
<evidence type="ECO:0000256" key="9">
    <source>
        <dbReference type="SAM" id="Phobius"/>
    </source>
</evidence>
<dbReference type="EMBL" id="CAJPDS010000043">
    <property type="protein sequence ID" value="CAF9926985.1"/>
    <property type="molecule type" value="Genomic_DNA"/>
</dbReference>
<keyword evidence="6 8" id="KW-0408">Iron</keyword>
<dbReference type="OrthoDB" id="1470350at2759"/>
<dbReference type="GO" id="GO:0016705">
    <property type="term" value="F:oxidoreductase activity, acting on paired donors, with incorporation or reduction of molecular oxygen"/>
    <property type="evidence" value="ECO:0007669"/>
    <property type="project" value="InterPro"/>
</dbReference>
<evidence type="ECO:0000256" key="5">
    <source>
        <dbReference type="ARBA" id="ARBA00023002"/>
    </source>
</evidence>
<dbReference type="InterPro" id="IPR036396">
    <property type="entry name" value="Cyt_P450_sf"/>
</dbReference>
<dbReference type="PRINTS" id="PR00463">
    <property type="entry name" value="EP450I"/>
</dbReference>
<gene>
    <name evidence="10" type="ORF">HETSPECPRED_006476</name>
</gene>
<evidence type="ECO:0000256" key="4">
    <source>
        <dbReference type="ARBA" id="ARBA00022723"/>
    </source>
</evidence>
<keyword evidence="7" id="KW-0503">Monooxygenase</keyword>
<dbReference type="AlphaFoldDB" id="A0A8H3FNE1"/>
<evidence type="ECO:0000313" key="11">
    <source>
        <dbReference type="Proteomes" id="UP000664521"/>
    </source>
</evidence>
<dbReference type="GO" id="GO:0004497">
    <property type="term" value="F:monooxygenase activity"/>
    <property type="evidence" value="ECO:0007669"/>
    <property type="project" value="UniProtKB-KW"/>
</dbReference>
<keyword evidence="4 8" id="KW-0479">Metal-binding</keyword>
<comment type="similarity">
    <text evidence="2">Belongs to the cytochrome P450 family.</text>
</comment>
<evidence type="ECO:0000256" key="8">
    <source>
        <dbReference type="PIRSR" id="PIRSR602401-1"/>
    </source>
</evidence>
<evidence type="ECO:0000256" key="6">
    <source>
        <dbReference type="ARBA" id="ARBA00023004"/>
    </source>
</evidence>
<dbReference type="InterPro" id="IPR001128">
    <property type="entry name" value="Cyt_P450"/>
</dbReference>
<sequence length="504" mass="57586">MIGGYGPFEQLYVVAKWALVSLILLFTIKTVVTAVYNVYYHPLSKFPGPKSAAATPLPFVRRLITGHWVEWTTALHEKYGEVVRIHPDELSFISPSAWQDIFASRPQLPKPKIGVIEVANGVPNLGTTDDFDVHARQRKILGNALSDRALREQEYILKRYTDLLIEKFREQITNQKGKPATVDVCRWYNYTTFDTVGDLQFGDSFNALSTSEEHPWVSAIFHGLKFGMLLTVFHHFPPLKARWVLPQIVMDKAREHFDWGCQRIEKRVQTETDRPDFMHHLLQNMDDEKGMSRDEINSTATFLILAGSDTSATTCTATTWFLLKNPRVLKRLQAEVRESFQNYEDISVSSAARLPYLHAVIQEVLRLHPTGPISVPRLVNRPNTIISGHLVPEGTRVGIPQKTAFRSPVNFVEPMAFNPERWLKDADSRFDADRKDAYEPFMVGPRNCLGKSLAWAEMNLILTKVIWSFDLELGEGNKDDWSDQRVWLLHEKAPLYVKISPRGS</sequence>
<dbReference type="CDD" id="cd11058">
    <property type="entry name" value="CYP60B-like"/>
    <property type="match status" value="1"/>
</dbReference>
<evidence type="ECO:0000256" key="3">
    <source>
        <dbReference type="ARBA" id="ARBA00022617"/>
    </source>
</evidence>
<keyword evidence="9" id="KW-0812">Transmembrane</keyword>
<dbReference type="Pfam" id="PF00067">
    <property type="entry name" value="p450"/>
    <property type="match status" value="1"/>
</dbReference>
<feature type="transmembrane region" description="Helical" evidence="9">
    <location>
        <begin position="17"/>
        <end position="40"/>
    </location>
</feature>
<dbReference type="PRINTS" id="PR00385">
    <property type="entry name" value="P450"/>
</dbReference>
<keyword evidence="9" id="KW-0472">Membrane</keyword>
<evidence type="ECO:0000313" key="10">
    <source>
        <dbReference type="EMBL" id="CAF9926985.1"/>
    </source>
</evidence>
<keyword evidence="11" id="KW-1185">Reference proteome</keyword>
<keyword evidence="3 8" id="KW-0349">Heme</keyword>
<dbReference type="SUPFAM" id="SSF48264">
    <property type="entry name" value="Cytochrome P450"/>
    <property type="match status" value="1"/>
</dbReference>
<accession>A0A8H3FNE1</accession>
<organism evidence="10 11">
    <name type="scientific">Heterodermia speciosa</name>
    <dbReference type="NCBI Taxonomy" id="116794"/>
    <lineage>
        <taxon>Eukaryota</taxon>
        <taxon>Fungi</taxon>
        <taxon>Dikarya</taxon>
        <taxon>Ascomycota</taxon>
        <taxon>Pezizomycotina</taxon>
        <taxon>Lecanoromycetes</taxon>
        <taxon>OSLEUM clade</taxon>
        <taxon>Lecanoromycetidae</taxon>
        <taxon>Caliciales</taxon>
        <taxon>Physciaceae</taxon>
        <taxon>Heterodermia</taxon>
    </lineage>
</organism>
<dbReference type="GO" id="GO:0020037">
    <property type="term" value="F:heme binding"/>
    <property type="evidence" value="ECO:0007669"/>
    <property type="project" value="InterPro"/>
</dbReference>
<dbReference type="GO" id="GO:0005506">
    <property type="term" value="F:iron ion binding"/>
    <property type="evidence" value="ECO:0007669"/>
    <property type="project" value="InterPro"/>
</dbReference>
<dbReference type="Proteomes" id="UP000664521">
    <property type="component" value="Unassembled WGS sequence"/>
</dbReference>
<dbReference type="PANTHER" id="PTHR24305:SF29">
    <property type="entry name" value="BENZOATE-PARA-HYDROXYLASE"/>
    <property type="match status" value="1"/>
</dbReference>
<protein>
    <recommendedName>
        <fullName evidence="12">Cytochrome P450</fullName>
    </recommendedName>
</protein>
<keyword evidence="5" id="KW-0560">Oxidoreductase</keyword>
<dbReference type="PANTHER" id="PTHR24305">
    <property type="entry name" value="CYTOCHROME P450"/>
    <property type="match status" value="1"/>
</dbReference>
<comment type="caution">
    <text evidence="10">The sequence shown here is derived from an EMBL/GenBank/DDBJ whole genome shotgun (WGS) entry which is preliminary data.</text>
</comment>
<dbReference type="Gene3D" id="1.10.630.10">
    <property type="entry name" value="Cytochrome P450"/>
    <property type="match status" value="1"/>
</dbReference>
<name>A0A8H3FNE1_9LECA</name>
<evidence type="ECO:0008006" key="12">
    <source>
        <dbReference type="Google" id="ProtNLM"/>
    </source>
</evidence>
<reference evidence="10" key="1">
    <citation type="submission" date="2021-03" db="EMBL/GenBank/DDBJ databases">
        <authorList>
            <person name="Tagirdzhanova G."/>
        </authorList>
    </citation>
    <scope>NUCLEOTIDE SEQUENCE</scope>
</reference>
<keyword evidence="9" id="KW-1133">Transmembrane helix</keyword>
<evidence type="ECO:0000256" key="1">
    <source>
        <dbReference type="ARBA" id="ARBA00001971"/>
    </source>
</evidence>
<proteinExistence type="inferred from homology"/>